<dbReference type="SUPFAM" id="SSF53328">
    <property type="entry name" value="Formyltransferase"/>
    <property type="match status" value="1"/>
</dbReference>
<comment type="caution">
    <text evidence="8">The sequence shown here is derived from an EMBL/GenBank/DDBJ whole genome shotgun (WGS) entry which is preliminary data.</text>
</comment>
<evidence type="ECO:0000313" key="9">
    <source>
        <dbReference type="Proteomes" id="UP000825002"/>
    </source>
</evidence>
<evidence type="ECO:0000256" key="6">
    <source>
        <dbReference type="SAM" id="Phobius"/>
    </source>
</evidence>
<feature type="region of interest" description="Disordered" evidence="5">
    <location>
        <begin position="384"/>
        <end position="403"/>
    </location>
</feature>
<gene>
    <name evidence="8" type="primary">SGPP2</name>
    <name evidence="8" type="ORF">GZH46_00658</name>
</gene>
<dbReference type="Pfam" id="PF00551">
    <property type="entry name" value="Formyl_trans_N"/>
    <property type="match status" value="1"/>
</dbReference>
<dbReference type="CDD" id="cd08646">
    <property type="entry name" value="FMT_core_Met-tRNA-FMT_N"/>
    <property type="match status" value="1"/>
</dbReference>
<dbReference type="Gene3D" id="3.40.50.12230">
    <property type="match status" value="1"/>
</dbReference>
<keyword evidence="3" id="KW-0808">Transferase</keyword>
<dbReference type="Pfam" id="PF02911">
    <property type="entry name" value="Formyl_trans_C"/>
    <property type="match status" value="1"/>
</dbReference>
<comment type="similarity">
    <text evidence="1">Belongs to the Fmt family.</text>
</comment>
<proteinExistence type="inferred from homology"/>
<keyword evidence="6" id="KW-0472">Membrane</keyword>
<evidence type="ECO:0000256" key="2">
    <source>
        <dbReference type="ARBA" id="ARBA00012261"/>
    </source>
</evidence>
<feature type="transmembrane region" description="Helical" evidence="6">
    <location>
        <begin position="543"/>
        <end position="562"/>
    </location>
</feature>
<dbReference type="InterPro" id="IPR005793">
    <property type="entry name" value="Formyl_trans_C"/>
</dbReference>
<keyword evidence="6" id="KW-0812">Transmembrane</keyword>
<evidence type="ECO:0000256" key="5">
    <source>
        <dbReference type="SAM" id="MobiDB-lite"/>
    </source>
</evidence>
<keyword evidence="6" id="KW-1133">Transmembrane helix</keyword>
<name>A0ABQ7SBK3_9ACAR</name>
<keyword evidence="4" id="KW-0648">Protein biosynthesis</keyword>
<dbReference type="SUPFAM" id="SSF48317">
    <property type="entry name" value="Acid phosphatase/Vanadium-dependent haloperoxidase"/>
    <property type="match status" value="1"/>
</dbReference>
<dbReference type="Pfam" id="PF01569">
    <property type="entry name" value="PAP2"/>
    <property type="match status" value="1"/>
</dbReference>
<feature type="domain" description="Phosphatidic acid phosphatase type 2/haloperoxidase" evidence="7">
    <location>
        <begin position="445"/>
        <end position="561"/>
    </location>
</feature>
<dbReference type="InterPro" id="IPR002376">
    <property type="entry name" value="Formyl_transf_N"/>
</dbReference>
<feature type="compositionally biased region" description="Polar residues" evidence="5">
    <location>
        <begin position="389"/>
        <end position="398"/>
    </location>
</feature>
<evidence type="ECO:0000256" key="1">
    <source>
        <dbReference type="ARBA" id="ARBA00010699"/>
    </source>
</evidence>
<organism evidence="8 9">
    <name type="scientific">Fragariocoptes setiger</name>
    <dbReference type="NCBI Taxonomy" id="1670756"/>
    <lineage>
        <taxon>Eukaryota</taxon>
        <taxon>Metazoa</taxon>
        <taxon>Ecdysozoa</taxon>
        <taxon>Arthropoda</taxon>
        <taxon>Chelicerata</taxon>
        <taxon>Arachnida</taxon>
        <taxon>Acari</taxon>
        <taxon>Acariformes</taxon>
        <taxon>Trombidiformes</taxon>
        <taxon>Prostigmata</taxon>
        <taxon>Eupodina</taxon>
        <taxon>Eriophyoidea</taxon>
        <taxon>Phytoptidae</taxon>
        <taxon>Fragariocoptes</taxon>
    </lineage>
</organism>
<dbReference type="SMART" id="SM00014">
    <property type="entry name" value="acidPPc"/>
    <property type="match status" value="1"/>
</dbReference>
<reference evidence="8 9" key="1">
    <citation type="submission" date="2020-10" db="EMBL/GenBank/DDBJ databases">
        <authorList>
            <person name="Klimov P.B."/>
            <person name="Dyachkov S.M."/>
            <person name="Chetverikov P.E."/>
        </authorList>
    </citation>
    <scope>NUCLEOTIDE SEQUENCE [LARGE SCALE GENOMIC DNA]</scope>
    <source>
        <strain evidence="8">BMOC 18-1129-001#AD2665</strain>
        <tissue evidence="8">Entire mites</tissue>
    </source>
</reference>
<dbReference type="InterPro" id="IPR041711">
    <property type="entry name" value="Met-tRNA-FMT_N"/>
</dbReference>
<evidence type="ECO:0000259" key="7">
    <source>
        <dbReference type="SMART" id="SM00014"/>
    </source>
</evidence>
<dbReference type="InterPro" id="IPR036938">
    <property type="entry name" value="PAP2/HPO_sf"/>
</dbReference>
<dbReference type="EMBL" id="JAIFTH010000076">
    <property type="protein sequence ID" value="KAG9510789.1"/>
    <property type="molecule type" value="Genomic_DNA"/>
</dbReference>
<protein>
    <recommendedName>
        <fullName evidence="2">methionyl-tRNA formyltransferase</fullName>
        <ecNumber evidence="2">2.1.2.9</ecNumber>
    </recommendedName>
</protein>
<evidence type="ECO:0000313" key="8">
    <source>
        <dbReference type="EMBL" id="KAG9510789.1"/>
    </source>
</evidence>
<evidence type="ECO:0000256" key="4">
    <source>
        <dbReference type="ARBA" id="ARBA00022917"/>
    </source>
</evidence>
<feature type="transmembrane region" description="Helical" evidence="6">
    <location>
        <begin position="574"/>
        <end position="592"/>
    </location>
</feature>
<evidence type="ECO:0000256" key="3">
    <source>
        <dbReference type="ARBA" id="ARBA00022679"/>
    </source>
</evidence>
<dbReference type="Gene3D" id="1.20.144.10">
    <property type="entry name" value="Phosphatidic acid phosphatase type 2/haloperoxidase"/>
    <property type="match status" value="1"/>
</dbReference>
<feature type="transmembrane region" description="Helical" evidence="6">
    <location>
        <begin position="515"/>
        <end position="537"/>
    </location>
</feature>
<feature type="transmembrane region" description="Helical" evidence="6">
    <location>
        <begin position="642"/>
        <end position="664"/>
    </location>
</feature>
<dbReference type="Proteomes" id="UP000825002">
    <property type="component" value="Unassembled WGS sequence"/>
</dbReference>
<keyword evidence="9" id="KW-1185">Reference proteome</keyword>
<dbReference type="PANTHER" id="PTHR11138:SF5">
    <property type="entry name" value="METHIONYL-TRNA FORMYLTRANSFERASE, MITOCHONDRIAL"/>
    <property type="match status" value="1"/>
</dbReference>
<dbReference type="InterPro" id="IPR000326">
    <property type="entry name" value="PAP2/HPO"/>
</dbReference>
<dbReference type="InterPro" id="IPR036477">
    <property type="entry name" value="Formyl_transf_N_sf"/>
</dbReference>
<accession>A0ABQ7SBK3</accession>
<dbReference type="EC" id="2.1.2.9" evidence="2"/>
<feature type="non-terminal residue" evidence="8">
    <location>
        <position position="1"/>
    </location>
</feature>
<dbReference type="PANTHER" id="PTHR11138">
    <property type="entry name" value="METHIONYL-TRNA FORMYLTRANSFERASE"/>
    <property type="match status" value="1"/>
</dbReference>
<sequence>YHTVQKHTETPQPMPNLSREVVSLKLLFFGSDRFSLVTLERLSNLGSWLHVDVMTKPNTAVEKWARENRNIGINYWTSHDNLISSCAEAKHDEVRVTANTCNYHDIGMVVSFGHMIDESTINSFSKGIFNVHPSLLPRWRGSSPIQKAILAGDTHTGVSLMRVMPHKFDVGDVILQHKVPIGPRETALELYDRLAILGANLSENFLTDIDGHLKNAWRQDTKKSMKTYAKKLIPEDGLLDLSQNDCWHIDRRYRAYFGFVDIYIPWLHESKMRVYDMQDPQETQSMMTDLALYKPISTYILGDQEIFFHKRRRLLCFSCAGRTWVAFGSVAPPGRRRMSALEFYNGFLREQVVDKIPKLKTDNDCKADQRIEGPVPHRYYSKVSHHTKQNGVSKTASSGPPEPHRNYRINNQFWHHFFRLASSLANETFSIILFANLFWNCNNTIARQLVLCWFIVMFPGQFLKDLLKMPRARSSSVAVLEPSYSNEYGMPSTHAMAGACLPVTMTYLFNKNIGVSLKLTAPISLLWCLSVIVSRIYLGMHSLFDLIGGLFITFLIMCPLLPSLAKIDHFMLHCTYWPVIALIIMITFSVVYPEPKPKSPTRGDSCSILGAFTGMTIGNWVNFNFGLIPLTDSVFAIGQRSIHFTAALMLSSLLRFCFGLLLVLTVKTLASRVSLLALAKLNGLDHREESIQNLKRVEIPYRLITYMLSVSWSHFNNFDFFRKIIPSQEAHDSPKQAHNFRKLAQKGSYDTLAEYLAYALNRQLVDEEIGYCLITILQRYGSPSASSGSE</sequence>